<dbReference type="Pfam" id="PF13450">
    <property type="entry name" value="NAD_binding_8"/>
    <property type="match status" value="1"/>
</dbReference>
<gene>
    <name evidence="1" type="ORF">SSPO_004550</name>
</gene>
<name>A0A499UV26_9ACTN</name>
<dbReference type="Gene3D" id="3.50.50.60">
    <property type="entry name" value="FAD/NAD(P)-binding domain"/>
    <property type="match status" value="1"/>
</dbReference>
<proteinExistence type="predicted"/>
<dbReference type="Proteomes" id="UP000463951">
    <property type="component" value="Chromosome"/>
</dbReference>
<evidence type="ECO:0008006" key="3">
    <source>
        <dbReference type="Google" id="ProtNLM"/>
    </source>
</evidence>
<accession>A0A499UV26</accession>
<reference evidence="1 2" key="1">
    <citation type="journal article" date="2020" name="Int. J. Syst. Evol. Microbiol.">
        <title>Reclassification of Streptomyces castelarensis and Streptomyces sporoclivatus as later heterotypic synonyms of Streptomyces antimycoticus.</title>
        <authorList>
            <person name="Komaki H."/>
            <person name="Tamura T."/>
        </authorList>
    </citation>
    <scope>NUCLEOTIDE SEQUENCE [LARGE SCALE GENOMIC DNA]</scope>
    <source>
        <strain evidence="1 2">NBRC 100767</strain>
    </source>
</reference>
<dbReference type="EMBL" id="AP019620">
    <property type="protein sequence ID" value="BBJ37737.1"/>
    <property type="molecule type" value="Genomic_DNA"/>
</dbReference>
<sequence>MVGGGAAGLSAALLLTRVRRSVLVIDAGEPRNAPAARVGAHSVLGREGISPLELLRVGREEVASYGGEVVNGRVERVERGGSTFGLTLLPPAVPGVQVAVDPFANARPCLLMSMMPSRSRRCDRMGTPWMR</sequence>
<dbReference type="AlphaFoldDB" id="A0A499UV26"/>
<evidence type="ECO:0000313" key="2">
    <source>
        <dbReference type="Proteomes" id="UP000463951"/>
    </source>
</evidence>
<dbReference type="SUPFAM" id="SSF51905">
    <property type="entry name" value="FAD/NAD(P)-binding domain"/>
    <property type="match status" value="1"/>
</dbReference>
<dbReference type="InterPro" id="IPR036188">
    <property type="entry name" value="FAD/NAD-bd_sf"/>
</dbReference>
<protein>
    <recommendedName>
        <fullName evidence="3">FAD-binding domain-containing protein</fullName>
    </recommendedName>
</protein>
<evidence type="ECO:0000313" key="1">
    <source>
        <dbReference type="EMBL" id="BBJ37737.1"/>
    </source>
</evidence>
<organism evidence="1 2">
    <name type="scientific">Streptomyces antimycoticus</name>
    <dbReference type="NCBI Taxonomy" id="68175"/>
    <lineage>
        <taxon>Bacteria</taxon>
        <taxon>Bacillati</taxon>
        <taxon>Actinomycetota</taxon>
        <taxon>Actinomycetes</taxon>
        <taxon>Kitasatosporales</taxon>
        <taxon>Streptomycetaceae</taxon>
        <taxon>Streptomyces</taxon>
        <taxon>Streptomyces violaceusniger group</taxon>
    </lineage>
</organism>